<dbReference type="RefSeq" id="WP_166991576.1">
    <property type="nucleotide sequence ID" value="NZ_CP061169.1"/>
</dbReference>
<accession>A0ABX6YHE2</accession>
<dbReference type="InterPro" id="IPR003615">
    <property type="entry name" value="HNH_nuc"/>
</dbReference>
<dbReference type="EMBL" id="CP061169">
    <property type="protein sequence ID" value="QPZ37861.1"/>
    <property type="molecule type" value="Genomic_DNA"/>
</dbReference>
<dbReference type="CDD" id="cd00085">
    <property type="entry name" value="HNHc"/>
    <property type="match status" value="1"/>
</dbReference>
<protein>
    <submittedName>
        <fullName evidence="3">DUF222 domain-containing protein</fullName>
    </submittedName>
</protein>
<reference evidence="3 4" key="1">
    <citation type="submission" date="2020-12" db="EMBL/GenBank/DDBJ databases">
        <title>Microbacterium sp. HY060.</title>
        <authorList>
            <person name="Zhou J."/>
        </authorList>
    </citation>
    <scope>NUCLEOTIDE SEQUENCE [LARGE SCALE GENOMIC DNA]</scope>
    <source>
        <strain evidence="3 4">HY60</strain>
    </source>
</reference>
<feature type="region of interest" description="Disordered" evidence="1">
    <location>
        <begin position="463"/>
        <end position="488"/>
    </location>
</feature>
<feature type="domain" description="HNH nuclease" evidence="2">
    <location>
        <begin position="376"/>
        <end position="429"/>
    </location>
</feature>
<keyword evidence="4" id="KW-1185">Reference proteome</keyword>
<evidence type="ECO:0000256" key="1">
    <source>
        <dbReference type="SAM" id="MobiDB-lite"/>
    </source>
</evidence>
<evidence type="ECO:0000313" key="3">
    <source>
        <dbReference type="EMBL" id="QPZ37861.1"/>
    </source>
</evidence>
<name>A0ABX6YHE2_9MICO</name>
<proteinExistence type="predicted"/>
<evidence type="ECO:0000313" key="4">
    <source>
        <dbReference type="Proteomes" id="UP000662814"/>
    </source>
</evidence>
<dbReference type="Gene3D" id="1.10.30.50">
    <property type="match status" value="1"/>
</dbReference>
<organism evidence="3 4">
    <name type="scientific">Paramicrobacterium chengjingii</name>
    <dbReference type="NCBI Taxonomy" id="2769067"/>
    <lineage>
        <taxon>Bacteria</taxon>
        <taxon>Bacillati</taxon>
        <taxon>Actinomycetota</taxon>
        <taxon>Actinomycetes</taxon>
        <taxon>Micrococcales</taxon>
        <taxon>Microbacteriaceae</taxon>
        <taxon>Paramicrobacterium</taxon>
    </lineage>
</organism>
<dbReference type="Proteomes" id="UP000662814">
    <property type="component" value="Chromosome"/>
</dbReference>
<sequence>MLNAAATPGFETPEGPDAAAVRAAENILADAAELAKIDPATLSADALLTYTGLLGNITRVVEGRQIGNVGDIARRSDTDAGFDGVAARHGSSSPTALFEKVTGVKNSTAHRYTKVAEQATPRVSDTGLPLDPIFTQTAAALAEGTIGLDVAEVITSALAPVLSRVAPEQADWAETTLLGNATGAYDEIPVTADALRQQARMFCVALDPDGVEPTAEELHQARALVFRHQDDGSMRITGTLSPEQAAQVTPVFDAFMSKRTSPKFMETEELAAHGEEPEARSRQQERADVFTAIIGGTGKQQSAPKLHGRGPTVLVTVKNDDLENGAGAAWSPGTPAPLPMSFVTQMQCDGDTRQVRIDEHGDVLNLGYARREFTPKQRLALIARDGGTCVAMDCDIPAWLCEAHHVHGWAKDGKTDATNGVMLCWFHHRLVERGEWALTRDNTGHPRLIPPDWYVNRLYLGRRRKPGHNSPDDGRDPPGPGRDTRPRT</sequence>
<dbReference type="InterPro" id="IPR003870">
    <property type="entry name" value="DUF222"/>
</dbReference>
<dbReference type="SMART" id="SM00507">
    <property type="entry name" value="HNHc"/>
    <property type="match status" value="1"/>
</dbReference>
<gene>
    <name evidence="3" type="ORF">HCR76_13740</name>
</gene>
<evidence type="ECO:0000259" key="2">
    <source>
        <dbReference type="SMART" id="SM00507"/>
    </source>
</evidence>
<feature type="compositionally biased region" description="Basic and acidic residues" evidence="1">
    <location>
        <begin position="470"/>
        <end position="488"/>
    </location>
</feature>
<dbReference type="Pfam" id="PF02720">
    <property type="entry name" value="DUF222"/>
    <property type="match status" value="1"/>
</dbReference>